<dbReference type="AlphaFoldDB" id="A0AA40FSS9"/>
<name>A0AA40FSS9_9HYME</name>
<evidence type="ECO:0000313" key="1">
    <source>
        <dbReference type="EMBL" id="KAK1124688.1"/>
    </source>
</evidence>
<dbReference type="Proteomes" id="UP001177670">
    <property type="component" value="Unassembled WGS sequence"/>
</dbReference>
<accession>A0AA40FSS9</accession>
<comment type="caution">
    <text evidence="1">The sequence shown here is derived from an EMBL/GenBank/DDBJ whole genome shotgun (WGS) entry which is preliminary data.</text>
</comment>
<evidence type="ECO:0000313" key="2">
    <source>
        <dbReference type="Proteomes" id="UP001177670"/>
    </source>
</evidence>
<keyword evidence="2" id="KW-1185">Reference proteome</keyword>
<organism evidence="1 2">
    <name type="scientific">Melipona bicolor</name>
    <dbReference type="NCBI Taxonomy" id="60889"/>
    <lineage>
        <taxon>Eukaryota</taxon>
        <taxon>Metazoa</taxon>
        <taxon>Ecdysozoa</taxon>
        <taxon>Arthropoda</taxon>
        <taxon>Hexapoda</taxon>
        <taxon>Insecta</taxon>
        <taxon>Pterygota</taxon>
        <taxon>Neoptera</taxon>
        <taxon>Endopterygota</taxon>
        <taxon>Hymenoptera</taxon>
        <taxon>Apocrita</taxon>
        <taxon>Aculeata</taxon>
        <taxon>Apoidea</taxon>
        <taxon>Anthophila</taxon>
        <taxon>Apidae</taxon>
        <taxon>Melipona</taxon>
    </lineage>
</organism>
<dbReference type="EMBL" id="JAHYIQ010000017">
    <property type="protein sequence ID" value="KAK1124688.1"/>
    <property type="molecule type" value="Genomic_DNA"/>
</dbReference>
<protein>
    <submittedName>
        <fullName evidence="1">Uncharacterized protein</fullName>
    </submittedName>
</protein>
<gene>
    <name evidence="1" type="ORF">K0M31_006056</name>
</gene>
<sequence length="115" mass="12447">MKYLVEGACENSRCDPKSSRRRLARGWLIMSSSSEDRCFGGRVTELASTRPLYIGDGDWVGGVGGGNALGGGKPTPFDALSTITRPSDADFDDISTPKRRELFQALRPIRPSAPD</sequence>
<proteinExistence type="predicted"/>
<reference evidence="1" key="1">
    <citation type="submission" date="2021-10" db="EMBL/GenBank/DDBJ databases">
        <title>Melipona bicolor Genome sequencing and assembly.</title>
        <authorList>
            <person name="Araujo N.S."/>
            <person name="Arias M.C."/>
        </authorList>
    </citation>
    <scope>NUCLEOTIDE SEQUENCE</scope>
    <source>
        <strain evidence="1">USP_2M_L1-L4_2017</strain>
        <tissue evidence="1">Whole body</tissue>
    </source>
</reference>